<reference evidence="3 4" key="1">
    <citation type="submission" date="2024-09" db="EMBL/GenBank/DDBJ databases">
        <authorList>
            <person name="Sun Q."/>
            <person name="Mori K."/>
        </authorList>
    </citation>
    <scope>NUCLEOTIDE SEQUENCE [LARGE SCALE GENOMIC DNA]</scope>
    <source>
        <strain evidence="3 4">JCM 1334</strain>
    </source>
</reference>
<evidence type="ECO:0000256" key="2">
    <source>
        <dbReference type="SAM" id="Phobius"/>
    </source>
</evidence>
<keyword evidence="4" id="KW-1185">Reference proteome</keyword>
<sequence>MMRWDYKDIDRDAIILELILEAGLTDAPELTDSLKALESFGSMPAPVPGPALAAMLAGSAAGDSANNLPLDELGKRRQLRKHRPVVIGAAVLTAMGLGVGGVAAASGGFSKGTPEFMQVLVSGWAPAWTTAPPSLVPPAPAQDSPKVTTHPAPVDLPPAAPPVAGPSADPVAPAPASTGEAAHEPVAAAAVPAAARQPSDGLPEAPKAVHTEPKTDSQGVLPQPKTAIPSAPTAKDLQNGVQQAVENAQGDVSLKPAGASLRWLLGLLSR</sequence>
<keyword evidence="2" id="KW-0812">Transmembrane</keyword>
<comment type="caution">
    <text evidence="3">The sequence shown here is derived from an EMBL/GenBank/DDBJ whole genome shotgun (WGS) entry which is preliminary data.</text>
</comment>
<feature type="compositionally biased region" description="Low complexity" evidence="1">
    <location>
        <begin position="165"/>
        <end position="176"/>
    </location>
</feature>
<protein>
    <submittedName>
        <fullName evidence="3">Uncharacterized protein</fullName>
    </submittedName>
</protein>
<name>A0ABV5XZH1_ARTRM</name>
<proteinExistence type="predicted"/>
<organism evidence="3 4">
    <name type="scientific">Arthrobacter ramosus</name>
    <dbReference type="NCBI Taxonomy" id="1672"/>
    <lineage>
        <taxon>Bacteria</taxon>
        <taxon>Bacillati</taxon>
        <taxon>Actinomycetota</taxon>
        <taxon>Actinomycetes</taxon>
        <taxon>Micrococcales</taxon>
        <taxon>Micrococcaceae</taxon>
        <taxon>Arthrobacter</taxon>
    </lineage>
</organism>
<feature type="region of interest" description="Disordered" evidence="1">
    <location>
        <begin position="133"/>
        <end position="239"/>
    </location>
</feature>
<feature type="transmembrane region" description="Helical" evidence="2">
    <location>
        <begin position="85"/>
        <end position="109"/>
    </location>
</feature>
<keyword evidence="2" id="KW-1133">Transmembrane helix</keyword>
<dbReference type="EMBL" id="JBHMBC010000017">
    <property type="protein sequence ID" value="MFB9820143.1"/>
    <property type="molecule type" value="Genomic_DNA"/>
</dbReference>
<keyword evidence="2" id="KW-0472">Membrane</keyword>
<dbReference type="RefSeq" id="WP_234752686.1">
    <property type="nucleotide sequence ID" value="NZ_BAAAWN010000001.1"/>
</dbReference>
<gene>
    <name evidence="3" type="ORF">ACFFP1_11610</name>
</gene>
<evidence type="ECO:0000313" key="3">
    <source>
        <dbReference type="EMBL" id="MFB9820143.1"/>
    </source>
</evidence>
<evidence type="ECO:0000313" key="4">
    <source>
        <dbReference type="Proteomes" id="UP001589702"/>
    </source>
</evidence>
<dbReference type="Proteomes" id="UP001589702">
    <property type="component" value="Unassembled WGS sequence"/>
</dbReference>
<evidence type="ECO:0000256" key="1">
    <source>
        <dbReference type="SAM" id="MobiDB-lite"/>
    </source>
</evidence>
<feature type="compositionally biased region" description="Pro residues" evidence="1">
    <location>
        <begin position="154"/>
        <end position="164"/>
    </location>
</feature>
<accession>A0ABV5XZH1</accession>
<feature type="compositionally biased region" description="Low complexity" evidence="1">
    <location>
        <begin position="184"/>
        <end position="195"/>
    </location>
</feature>